<dbReference type="PANTHER" id="PTHR19879">
    <property type="entry name" value="TRANSCRIPTION INITIATION FACTOR TFIID"/>
    <property type="match status" value="1"/>
</dbReference>
<dbReference type="InterPro" id="IPR015943">
    <property type="entry name" value="WD40/YVTN_repeat-like_dom_sf"/>
</dbReference>
<evidence type="ECO:0000256" key="2">
    <source>
        <dbReference type="ARBA" id="ARBA00022737"/>
    </source>
</evidence>
<evidence type="ECO:0000256" key="1">
    <source>
        <dbReference type="ARBA" id="ARBA00022574"/>
    </source>
</evidence>
<comment type="caution">
    <text evidence="5">The sequence shown here is derived from an EMBL/GenBank/DDBJ whole genome shotgun (WGS) entry which is preliminary data.</text>
</comment>
<dbReference type="PRINTS" id="PR00320">
    <property type="entry name" value="GPROTEINBRPT"/>
</dbReference>
<feature type="domain" description="T6SS Phospholipase effector Tle1-like catalytic" evidence="4">
    <location>
        <begin position="10"/>
        <end position="302"/>
    </location>
</feature>
<reference evidence="5" key="1">
    <citation type="submission" date="2022-07" db="EMBL/GenBank/DDBJ databases">
        <title>Genome Sequence of Agrocybe chaxingu.</title>
        <authorList>
            <person name="Buettner E."/>
        </authorList>
    </citation>
    <scope>NUCLEOTIDE SEQUENCE</scope>
    <source>
        <strain evidence="5">MP-N11</strain>
    </source>
</reference>
<dbReference type="OrthoDB" id="538223at2759"/>
<dbReference type="SUPFAM" id="SSF50978">
    <property type="entry name" value="WD40 repeat-like"/>
    <property type="match status" value="1"/>
</dbReference>
<dbReference type="InterPro" id="IPR020472">
    <property type="entry name" value="WD40_PAC1"/>
</dbReference>
<feature type="repeat" description="WD" evidence="3">
    <location>
        <begin position="810"/>
        <end position="845"/>
    </location>
</feature>
<gene>
    <name evidence="5" type="ORF">NLJ89_g6019</name>
</gene>
<dbReference type="InterPro" id="IPR001680">
    <property type="entry name" value="WD40_rpt"/>
</dbReference>
<keyword evidence="1 3" id="KW-0853">WD repeat</keyword>
<dbReference type="CDD" id="cd00200">
    <property type="entry name" value="WD40"/>
    <property type="match status" value="1"/>
</dbReference>
<dbReference type="PANTHER" id="PTHR19879:SF9">
    <property type="entry name" value="TRANSCRIPTION INITIATION FACTOR TFIID SUBUNIT 5"/>
    <property type="match status" value="1"/>
</dbReference>
<dbReference type="PROSITE" id="PS00678">
    <property type="entry name" value="WD_REPEATS_1"/>
    <property type="match status" value="6"/>
</dbReference>
<dbReference type="Proteomes" id="UP001148786">
    <property type="component" value="Unassembled WGS sequence"/>
</dbReference>
<feature type="repeat" description="WD" evidence="3">
    <location>
        <begin position="681"/>
        <end position="722"/>
    </location>
</feature>
<dbReference type="AlphaFoldDB" id="A0A9W8K799"/>
<dbReference type="Pfam" id="PF00400">
    <property type="entry name" value="WD40"/>
    <property type="match status" value="7"/>
</dbReference>
<dbReference type="InterPro" id="IPR018712">
    <property type="entry name" value="Tle1-like_cat"/>
</dbReference>
<keyword evidence="2" id="KW-0677">Repeat</keyword>
<evidence type="ECO:0000259" key="4">
    <source>
        <dbReference type="Pfam" id="PF09994"/>
    </source>
</evidence>
<sequence>MPCGHAMGGRNLIVCIDGTSNQFGDKNTNVIELYNLILKEDINNQKSWYSSGIGTYAKPSQKSLKYYKKALWHKIDLAFALNFGETLQEAYRWLSNRYEDGDCIFLFGFSRGAFQVRALSAMIEKVGLICRGNETQIPFAYEVYINEDDAIMPMVWESDPRRTTTKAENFKSIFSRQYVRVHFVGAWDSVSSIGIARPAQMLPGTIEGMKHVCYFRHALALDERRVKFLPEYAWGGTTFPPGSENDTQATGSVNTYSRKRRDIPVQPHTKEVWFAGTHSDIGGGNSQNAGMDRSRPPLRWMVFEAGTVGLRTNPFKDKIPSSKQININESLKGIWWPLELLPLKRLTFTRRQDGKQTTRKPHFGSGRKIQPGQKIHTSLLLAKGADEYIPVARPPPDVTWDWTKVRKEDAINQPELRGWLEFDLYEYTKTAVGALITDGEGSLEGLRQIAVSADGQQAVYDAVIDNLNSVEVDHESQTEDVKEASCTKQTRLLHATLQIVETPSDGGTQLELSKSSEVFPWVSSLWDSEKDEYREVVRDFILQLTNPCLHALEEHKSIVSSVAFSPDGRRIASSSWDRTICIWDAATGTILKGPFEGHTGPVNSVAFSPDGKCIISGSFDATIRVWDAETGKTVVGPIKGHTGDVNSVAFSPDGSRVVSGSDDETVRIWDTETGKPVGEPLWGYTRIVFSVAFSLDGKRVVSGSSDCMVRIWDAETGNAVREPLQGHTDWVRSVAFSPDGTRIISGSDDGTIRIWDATTGETVVGPIRGHTSSVLSATYSPDGQYVVSGSGDETVRIWDAEMGKQVGEPLRGHTGWVYSVAFSPDGKCIASGSWDETVRIWDVETWVKVARLDSVEKATI</sequence>
<feature type="repeat" description="WD" evidence="3">
    <location>
        <begin position="767"/>
        <end position="808"/>
    </location>
</feature>
<dbReference type="EMBL" id="JANKHO010000610">
    <property type="protein sequence ID" value="KAJ3507945.1"/>
    <property type="molecule type" value="Genomic_DNA"/>
</dbReference>
<evidence type="ECO:0000313" key="5">
    <source>
        <dbReference type="EMBL" id="KAJ3507945.1"/>
    </source>
</evidence>
<proteinExistence type="predicted"/>
<feature type="repeat" description="WD" evidence="3">
    <location>
        <begin position="552"/>
        <end position="593"/>
    </location>
</feature>
<feature type="repeat" description="WD" evidence="3">
    <location>
        <begin position="638"/>
        <end position="679"/>
    </location>
</feature>
<dbReference type="PROSITE" id="PS50294">
    <property type="entry name" value="WD_REPEATS_REGION"/>
    <property type="match status" value="7"/>
</dbReference>
<dbReference type="SMART" id="SM00320">
    <property type="entry name" value="WD40"/>
    <property type="match status" value="7"/>
</dbReference>
<dbReference type="InterPro" id="IPR036322">
    <property type="entry name" value="WD40_repeat_dom_sf"/>
</dbReference>
<dbReference type="PROSITE" id="PS50082">
    <property type="entry name" value="WD_REPEATS_2"/>
    <property type="match status" value="7"/>
</dbReference>
<protein>
    <recommendedName>
        <fullName evidence="4">T6SS Phospholipase effector Tle1-like catalytic domain-containing protein</fullName>
    </recommendedName>
</protein>
<feature type="repeat" description="WD" evidence="3">
    <location>
        <begin position="595"/>
        <end position="636"/>
    </location>
</feature>
<dbReference type="Pfam" id="PF09994">
    <property type="entry name" value="T6SS_Tle1-like_cat"/>
    <property type="match status" value="1"/>
</dbReference>
<accession>A0A9W8K799</accession>
<dbReference type="Gene3D" id="2.130.10.10">
    <property type="entry name" value="YVTN repeat-like/Quinoprotein amine dehydrogenase"/>
    <property type="match status" value="3"/>
</dbReference>
<dbReference type="InterPro" id="IPR019775">
    <property type="entry name" value="WD40_repeat_CS"/>
</dbReference>
<evidence type="ECO:0000256" key="3">
    <source>
        <dbReference type="PROSITE-ProRule" id="PRU00221"/>
    </source>
</evidence>
<feature type="repeat" description="WD" evidence="3">
    <location>
        <begin position="724"/>
        <end position="765"/>
    </location>
</feature>
<keyword evidence="6" id="KW-1185">Reference proteome</keyword>
<evidence type="ECO:0000313" key="6">
    <source>
        <dbReference type="Proteomes" id="UP001148786"/>
    </source>
</evidence>
<organism evidence="5 6">
    <name type="scientific">Agrocybe chaxingu</name>
    <dbReference type="NCBI Taxonomy" id="84603"/>
    <lineage>
        <taxon>Eukaryota</taxon>
        <taxon>Fungi</taxon>
        <taxon>Dikarya</taxon>
        <taxon>Basidiomycota</taxon>
        <taxon>Agaricomycotina</taxon>
        <taxon>Agaricomycetes</taxon>
        <taxon>Agaricomycetidae</taxon>
        <taxon>Agaricales</taxon>
        <taxon>Agaricineae</taxon>
        <taxon>Strophariaceae</taxon>
        <taxon>Agrocybe</taxon>
    </lineage>
</organism>
<name>A0A9W8K799_9AGAR</name>